<organism evidence="1 2">
    <name type="scientific">Rickenella mellea</name>
    <dbReference type="NCBI Taxonomy" id="50990"/>
    <lineage>
        <taxon>Eukaryota</taxon>
        <taxon>Fungi</taxon>
        <taxon>Dikarya</taxon>
        <taxon>Basidiomycota</taxon>
        <taxon>Agaricomycotina</taxon>
        <taxon>Agaricomycetes</taxon>
        <taxon>Hymenochaetales</taxon>
        <taxon>Rickenellaceae</taxon>
        <taxon>Rickenella</taxon>
    </lineage>
</organism>
<name>A0A4R5XDJ8_9AGAM</name>
<gene>
    <name evidence="1" type="ORF">BD410DRAFT_797806</name>
</gene>
<protein>
    <recommendedName>
        <fullName evidence="3">F-box domain-containing protein</fullName>
    </recommendedName>
</protein>
<dbReference type="EMBL" id="ML170156">
    <property type="protein sequence ID" value="TDL29121.1"/>
    <property type="molecule type" value="Genomic_DNA"/>
</dbReference>
<accession>A0A4R5XDJ8</accession>
<reference evidence="1 2" key="1">
    <citation type="submission" date="2018-06" db="EMBL/GenBank/DDBJ databases">
        <title>A transcriptomic atlas of mushroom development highlights an independent origin of complex multicellularity.</title>
        <authorList>
            <consortium name="DOE Joint Genome Institute"/>
            <person name="Krizsan K."/>
            <person name="Almasi E."/>
            <person name="Merenyi Z."/>
            <person name="Sahu N."/>
            <person name="Viragh M."/>
            <person name="Koszo T."/>
            <person name="Mondo S."/>
            <person name="Kiss B."/>
            <person name="Balint B."/>
            <person name="Kues U."/>
            <person name="Barry K."/>
            <person name="Hegedus J.C."/>
            <person name="Henrissat B."/>
            <person name="Johnson J."/>
            <person name="Lipzen A."/>
            <person name="Ohm R."/>
            <person name="Nagy I."/>
            <person name="Pangilinan J."/>
            <person name="Yan J."/>
            <person name="Xiong Y."/>
            <person name="Grigoriev I.V."/>
            <person name="Hibbett D.S."/>
            <person name="Nagy L.G."/>
        </authorList>
    </citation>
    <scope>NUCLEOTIDE SEQUENCE [LARGE SCALE GENOMIC DNA]</scope>
    <source>
        <strain evidence="1 2">SZMC22713</strain>
    </source>
</reference>
<evidence type="ECO:0000313" key="1">
    <source>
        <dbReference type="EMBL" id="TDL29121.1"/>
    </source>
</evidence>
<keyword evidence="2" id="KW-1185">Reference proteome</keyword>
<dbReference type="AlphaFoldDB" id="A0A4R5XDJ8"/>
<dbReference type="InterPro" id="IPR032675">
    <property type="entry name" value="LRR_dom_sf"/>
</dbReference>
<evidence type="ECO:0000313" key="2">
    <source>
        <dbReference type="Proteomes" id="UP000294933"/>
    </source>
</evidence>
<proteinExistence type="predicted"/>
<evidence type="ECO:0008006" key="3">
    <source>
        <dbReference type="Google" id="ProtNLM"/>
    </source>
</evidence>
<dbReference type="Proteomes" id="UP000294933">
    <property type="component" value="Unassembled WGS sequence"/>
</dbReference>
<sequence length="315" mass="36152">MYLPMTGVSKRFFPTYPFCEFRNSPGYGIFEGTGEVYPSDHGPYIYSKWDMPSLTSFEGINVMPRRNLIGTNVTECKLRWFSSWLEFGYWGEPSKEKVQYVFMSDLTRALQTLQSLQHLELHFDEVDLGLDIPASPLAVLSNLKSLTLTFGECTSADAMYELMTSVSTPHLENLHVMISINEGGRDCARISSYLEADTTDIFLNLKRFSLEACDDSDWYILSRHLLYQSPSLVNLTIQAPFEQDKGFVVPEDLQTLRFEKCNKLSESRMMAIYQDLLDTSIKRVEIIKCSKLSREFISKLEIILEAEGIQLVWEV</sequence>
<dbReference type="Gene3D" id="3.80.10.10">
    <property type="entry name" value="Ribonuclease Inhibitor"/>
    <property type="match status" value="1"/>
</dbReference>
<dbReference type="SUPFAM" id="SSF52047">
    <property type="entry name" value="RNI-like"/>
    <property type="match status" value="1"/>
</dbReference>
<dbReference type="VEuPathDB" id="FungiDB:BD410DRAFT_797806"/>